<dbReference type="SUPFAM" id="SSF52317">
    <property type="entry name" value="Class I glutamine amidotransferase-like"/>
    <property type="match status" value="1"/>
</dbReference>
<evidence type="ECO:0000313" key="13">
    <source>
        <dbReference type="Proteomes" id="UP001606300"/>
    </source>
</evidence>
<dbReference type="Proteomes" id="UP001606300">
    <property type="component" value="Unassembled WGS sequence"/>
</dbReference>
<keyword evidence="5 10" id="KW-0315">Glutamine amidotransferase</keyword>
<dbReference type="InterPro" id="IPR029062">
    <property type="entry name" value="Class_I_gatase-like"/>
</dbReference>
<sequence>MIRIVDYGLGNILAFQNMYKRLNVPVGLAKTADDLSDATRLILPGVGAFDHAMEELDRSGMRARLDELVLDRKMPVLGICVGMQMLAERSDEGKLPGLGWIPGEVKGFKGLNQPDLLLPHMGWNDVQPTAGHPLFKELEADARFYFLHSFYFECTDPAHAAAVSSYGKDFSCAVSARDIYGVQFHPEKSHHFGAQLLKNFAEL</sequence>
<evidence type="ECO:0000259" key="11">
    <source>
        <dbReference type="Pfam" id="PF00117"/>
    </source>
</evidence>
<dbReference type="EC" id="4.3.2.10" evidence="10"/>
<gene>
    <name evidence="10 12" type="primary">hisH</name>
    <name evidence="12" type="ORF">ACG02S_17795</name>
</gene>
<dbReference type="EMBL" id="JBIGHY010000006">
    <property type="protein sequence ID" value="MFG6415750.1"/>
    <property type="molecule type" value="Genomic_DNA"/>
</dbReference>
<dbReference type="PANTHER" id="PTHR42701:SF1">
    <property type="entry name" value="IMIDAZOLE GLYCEROL PHOSPHATE SYNTHASE SUBUNIT HISH"/>
    <property type="match status" value="1"/>
</dbReference>
<feature type="active site" evidence="10">
    <location>
        <position position="187"/>
    </location>
</feature>
<dbReference type="Pfam" id="PF00117">
    <property type="entry name" value="GATase"/>
    <property type="match status" value="1"/>
</dbReference>
<dbReference type="NCBIfam" id="TIGR01855">
    <property type="entry name" value="IMP_synth_hisH"/>
    <property type="match status" value="1"/>
</dbReference>
<feature type="active site" description="Nucleophile" evidence="10">
    <location>
        <position position="80"/>
    </location>
</feature>
<keyword evidence="6 10" id="KW-0368">Histidine biosynthesis</keyword>
<comment type="catalytic activity">
    <reaction evidence="9 10">
        <text>L-glutamine + H2O = L-glutamate + NH4(+)</text>
        <dbReference type="Rhea" id="RHEA:15889"/>
        <dbReference type="ChEBI" id="CHEBI:15377"/>
        <dbReference type="ChEBI" id="CHEBI:28938"/>
        <dbReference type="ChEBI" id="CHEBI:29985"/>
        <dbReference type="ChEBI" id="CHEBI:58359"/>
        <dbReference type="EC" id="3.5.1.2"/>
    </reaction>
</comment>
<evidence type="ECO:0000256" key="1">
    <source>
        <dbReference type="ARBA" id="ARBA00005091"/>
    </source>
</evidence>
<evidence type="ECO:0000256" key="10">
    <source>
        <dbReference type="HAMAP-Rule" id="MF_00278"/>
    </source>
</evidence>
<evidence type="ECO:0000256" key="7">
    <source>
        <dbReference type="ARBA" id="ARBA00023239"/>
    </source>
</evidence>
<comment type="caution">
    <text evidence="12">The sequence shown here is derived from an EMBL/GenBank/DDBJ whole genome shotgun (WGS) entry which is preliminary data.</text>
</comment>
<evidence type="ECO:0000256" key="4">
    <source>
        <dbReference type="ARBA" id="ARBA00022801"/>
    </source>
</evidence>
<keyword evidence="10" id="KW-0963">Cytoplasm</keyword>
<feature type="active site" evidence="10">
    <location>
        <position position="185"/>
    </location>
</feature>
<comment type="function">
    <text evidence="10">IGPS catalyzes the conversion of PRFAR and glutamine to IGP, AICAR and glutamate. The HisH subunit catalyzes the hydrolysis of glutamine to glutamate and ammonia as part of the synthesis of IGP and AICAR. The resulting ammonia molecule is channeled to the active site of HisF.</text>
</comment>
<dbReference type="InterPro" id="IPR017926">
    <property type="entry name" value="GATASE"/>
</dbReference>
<keyword evidence="3 10" id="KW-0028">Amino-acid biosynthesis</keyword>
<dbReference type="InterPro" id="IPR010139">
    <property type="entry name" value="Imidazole-glycPsynth_HisH"/>
</dbReference>
<organism evidence="12 13">
    <name type="scientific">Pelomonas dachongensis</name>
    <dbReference type="NCBI Taxonomy" id="3299029"/>
    <lineage>
        <taxon>Bacteria</taxon>
        <taxon>Pseudomonadati</taxon>
        <taxon>Pseudomonadota</taxon>
        <taxon>Betaproteobacteria</taxon>
        <taxon>Burkholderiales</taxon>
        <taxon>Sphaerotilaceae</taxon>
        <taxon>Roseateles</taxon>
    </lineage>
</organism>
<evidence type="ECO:0000256" key="8">
    <source>
        <dbReference type="ARBA" id="ARBA00047838"/>
    </source>
</evidence>
<accession>A0ABW7EQQ3</accession>
<comment type="subcellular location">
    <subcellularLocation>
        <location evidence="10">Cytoplasm</location>
    </subcellularLocation>
</comment>
<dbReference type="Gene3D" id="3.40.50.880">
    <property type="match status" value="1"/>
</dbReference>
<evidence type="ECO:0000313" key="12">
    <source>
        <dbReference type="EMBL" id="MFG6415750.1"/>
    </source>
</evidence>
<comment type="subunit">
    <text evidence="2 10">Heterodimer of HisH and HisF.</text>
</comment>
<comment type="catalytic activity">
    <reaction evidence="8 10">
        <text>5-[(5-phospho-1-deoxy-D-ribulos-1-ylimino)methylamino]-1-(5-phospho-beta-D-ribosyl)imidazole-4-carboxamide + L-glutamine = D-erythro-1-(imidazol-4-yl)glycerol 3-phosphate + 5-amino-1-(5-phospho-beta-D-ribosyl)imidazole-4-carboxamide + L-glutamate + H(+)</text>
        <dbReference type="Rhea" id="RHEA:24793"/>
        <dbReference type="ChEBI" id="CHEBI:15378"/>
        <dbReference type="ChEBI" id="CHEBI:29985"/>
        <dbReference type="ChEBI" id="CHEBI:58278"/>
        <dbReference type="ChEBI" id="CHEBI:58359"/>
        <dbReference type="ChEBI" id="CHEBI:58475"/>
        <dbReference type="ChEBI" id="CHEBI:58525"/>
        <dbReference type="EC" id="4.3.2.10"/>
    </reaction>
</comment>
<evidence type="ECO:0000256" key="9">
    <source>
        <dbReference type="ARBA" id="ARBA00049534"/>
    </source>
</evidence>
<reference evidence="12 13" key="1">
    <citation type="submission" date="2024-09" db="EMBL/GenBank/DDBJ databases">
        <title>Novel species of the genus Pelomonas and Roseateles isolated from streams.</title>
        <authorList>
            <person name="Lu H."/>
        </authorList>
    </citation>
    <scope>NUCLEOTIDE SEQUENCE [LARGE SCALE GENOMIC DNA]</scope>
    <source>
        <strain evidence="12 13">DC23W</strain>
    </source>
</reference>
<dbReference type="PIRSF" id="PIRSF000495">
    <property type="entry name" value="Amidotransf_hisH"/>
    <property type="match status" value="1"/>
</dbReference>
<dbReference type="EC" id="3.5.1.2" evidence="10"/>
<evidence type="ECO:0000256" key="3">
    <source>
        <dbReference type="ARBA" id="ARBA00022605"/>
    </source>
</evidence>
<dbReference type="HAMAP" id="MF_00278">
    <property type="entry name" value="HisH"/>
    <property type="match status" value="1"/>
</dbReference>
<protein>
    <recommendedName>
        <fullName evidence="10">Imidazole glycerol phosphate synthase subunit HisH</fullName>
        <ecNumber evidence="10">4.3.2.10</ecNumber>
    </recommendedName>
    <alternativeName>
        <fullName evidence="10">IGP synthase glutaminase subunit</fullName>
        <ecNumber evidence="10">3.5.1.2</ecNumber>
    </alternativeName>
    <alternativeName>
        <fullName evidence="10">IGP synthase subunit HisH</fullName>
    </alternativeName>
    <alternativeName>
        <fullName evidence="10">ImGP synthase subunit HisH</fullName>
        <shortName evidence="10">IGPS subunit HisH</shortName>
    </alternativeName>
</protein>
<comment type="pathway">
    <text evidence="1 10">Amino-acid biosynthesis; L-histidine biosynthesis; L-histidine from 5-phospho-alpha-D-ribose 1-diphosphate: step 5/9.</text>
</comment>
<dbReference type="PANTHER" id="PTHR42701">
    <property type="entry name" value="IMIDAZOLE GLYCEROL PHOSPHATE SYNTHASE SUBUNIT HISH"/>
    <property type="match status" value="1"/>
</dbReference>
<feature type="domain" description="Glutamine amidotransferase" evidence="11">
    <location>
        <begin position="36"/>
        <end position="200"/>
    </location>
</feature>
<proteinExistence type="inferred from homology"/>
<name>A0ABW7EQQ3_9BURK</name>
<dbReference type="GO" id="GO:0016829">
    <property type="term" value="F:lyase activity"/>
    <property type="evidence" value="ECO:0007669"/>
    <property type="project" value="UniProtKB-KW"/>
</dbReference>
<keyword evidence="7 10" id="KW-0456">Lyase</keyword>
<dbReference type="PROSITE" id="PS51273">
    <property type="entry name" value="GATASE_TYPE_1"/>
    <property type="match status" value="1"/>
</dbReference>
<evidence type="ECO:0000256" key="5">
    <source>
        <dbReference type="ARBA" id="ARBA00022962"/>
    </source>
</evidence>
<dbReference type="RefSeq" id="WP_394471815.1">
    <property type="nucleotide sequence ID" value="NZ_JBIGHY010000006.1"/>
</dbReference>
<keyword evidence="13" id="KW-1185">Reference proteome</keyword>
<dbReference type="CDD" id="cd01748">
    <property type="entry name" value="GATase1_IGP_Synthase"/>
    <property type="match status" value="1"/>
</dbReference>
<keyword evidence="4 10" id="KW-0378">Hydrolase</keyword>
<evidence type="ECO:0000256" key="6">
    <source>
        <dbReference type="ARBA" id="ARBA00023102"/>
    </source>
</evidence>
<evidence type="ECO:0000256" key="2">
    <source>
        <dbReference type="ARBA" id="ARBA00011152"/>
    </source>
</evidence>